<comment type="pathway">
    <text evidence="3">Cofactor biosynthesis; coenzyme F420 biosynthesis.</text>
</comment>
<dbReference type="STRING" id="1267564.SAMN05192561_102330"/>
<dbReference type="Pfam" id="PF01933">
    <property type="entry name" value="CofD"/>
    <property type="match status" value="1"/>
</dbReference>
<keyword evidence="6" id="KW-1185">Reference proteome</keyword>
<feature type="binding site" evidence="3">
    <location>
        <position position="49"/>
    </location>
    <ligand>
        <name>7,8-didemethyl-8-hydroxy-5-deazariboflavin</name>
        <dbReference type="ChEBI" id="CHEBI:59904"/>
    </ligand>
</feature>
<dbReference type="AlphaFoldDB" id="A0A1H6IH25"/>
<dbReference type="PANTHER" id="PTHR43007:SF1">
    <property type="entry name" value="2-PHOSPHO-L-LACTATE TRANSFERASE"/>
    <property type="match status" value="1"/>
</dbReference>
<keyword evidence="1 3" id="KW-0808">Transferase</keyword>
<evidence type="ECO:0000313" key="6">
    <source>
        <dbReference type="Proteomes" id="UP000199215"/>
    </source>
</evidence>
<keyword evidence="2 3" id="KW-0460">Magnesium</keyword>
<dbReference type="Gene3D" id="1.10.8.240">
    <property type="entry name" value="CofD-like domain"/>
    <property type="match status" value="1"/>
</dbReference>
<dbReference type="Proteomes" id="UP000199215">
    <property type="component" value="Unassembled WGS sequence"/>
</dbReference>
<dbReference type="InterPro" id="IPR010115">
    <property type="entry name" value="FbiA/CofD"/>
</dbReference>
<name>A0A1H6IH25_9EURY</name>
<evidence type="ECO:0000256" key="4">
    <source>
        <dbReference type="SAM" id="MobiDB-lite"/>
    </source>
</evidence>
<comment type="caution">
    <text evidence="3">Lacks conserved residue(s) required for the propagation of feature annotation.</text>
</comment>
<dbReference type="OrthoDB" id="59563at2157"/>
<sequence length="373" mass="39521">MVTFLAGGTGTPKLLQGATTVWDAASITVVGNTGDDVEIGGHLVCPDIDTVLFWGGDVLDRETWWGIDNDTTATHEELSRIASAAGLEDGPRYLPDDAQTAGRRIANWRRFSGVAEFLEIGDRDRAVHITRTGLLDEGRSLTEVTRTLADAFGLAVDLVPMSDDPVATIVHTDDGPLHFQEYWVDRRADPAVEAVEFRGTDPDPSTQISTRQTTPTQTTPTQTTPTQTTTTQATPTQTTPTQTTQATPTRAVEEALTEPVVIGPSNPVTSIGPMLALPGVEAALQETPVVAVSPFVEDVVFSGPAAELMAGVGIDPSTAGVAAAYPFADAFVLDADDGTDLDREVVRTNTRIENAADAERVARACQSALAAVR</sequence>
<dbReference type="InterPro" id="IPR002882">
    <property type="entry name" value="CofD"/>
</dbReference>
<dbReference type="GO" id="GO:0043743">
    <property type="term" value="F:LPPG:FO 2-phospho-L-lactate transferase activity"/>
    <property type="evidence" value="ECO:0007669"/>
    <property type="project" value="UniProtKB-EC"/>
</dbReference>
<dbReference type="EC" id="2.7.8.28" evidence="3"/>
<dbReference type="Gene3D" id="3.40.50.10680">
    <property type="entry name" value="CofD-like domains"/>
    <property type="match status" value="3"/>
</dbReference>
<dbReference type="SUPFAM" id="SSF142338">
    <property type="entry name" value="CofD-like"/>
    <property type="match status" value="1"/>
</dbReference>
<comment type="similarity">
    <text evidence="3">Belongs to the CofD family.</text>
</comment>
<dbReference type="RefSeq" id="WP_092816353.1">
    <property type="nucleotide sequence ID" value="NZ_FNWU01000002.1"/>
</dbReference>
<dbReference type="EMBL" id="FNWU01000002">
    <property type="protein sequence ID" value="SEH47817.1"/>
    <property type="molecule type" value="Genomic_DNA"/>
</dbReference>
<comment type="function">
    <text evidence="3">Catalyzes the transfer of the 2-phospholactate moiety from (2S)-lactyl-2-diphospho-5'-guanosine to 7,8-didemethyl-8-hydroxy-5-deazariboflavin (FO) with the formation of oxidized coenzyme F420-0 and GMP.</text>
</comment>
<accession>A0A1H6IH25</accession>
<gene>
    <name evidence="3" type="primary">cofD</name>
    <name evidence="5" type="ORF">SAMN05192561_102330</name>
</gene>
<dbReference type="UniPathway" id="UPA00071"/>
<organism evidence="5 6">
    <name type="scientific">Halopenitus malekzadehii</name>
    <dbReference type="NCBI Taxonomy" id="1267564"/>
    <lineage>
        <taxon>Archaea</taxon>
        <taxon>Methanobacteriati</taxon>
        <taxon>Methanobacteriota</taxon>
        <taxon>Stenosarchaea group</taxon>
        <taxon>Halobacteria</taxon>
        <taxon>Halobacteriales</taxon>
        <taxon>Haloferacaceae</taxon>
        <taxon>Halopenitus</taxon>
    </lineage>
</organism>
<proteinExistence type="inferred from homology"/>
<reference evidence="5 6" key="1">
    <citation type="submission" date="2016-10" db="EMBL/GenBank/DDBJ databases">
        <authorList>
            <person name="de Groot N.N."/>
        </authorList>
    </citation>
    <scope>NUCLEOTIDE SEQUENCE [LARGE SCALE GENOMIC DNA]</scope>
    <source>
        <strain evidence="5 6">IBRC-M10418</strain>
    </source>
</reference>
<evidence type="ECO:0000256" key="3">
    <source>
        <dbReference type="HAMAP-Rule" id="MF_01257"/>
    </source>
</evidence>
<comment type="subunit">
    <text evidence="3">Homodimer.</text>
</comment>
<dbReference type="HAMAP" id="MF_01257">
    <property type="entry name" value="CofD"/>
    <property type="match status" value="1"/>
</dbReference>
<evidence type="ECO:0000313" key="5">
    <source>
        <dbReference type="EMBL" id="SEH47817.1"/>
    </source>
</evidence>
<comment type="catalytic activity">
    <reaction evidence="3">
        <text>(2S)-lactyl-2-diphospho-5'-guanosine + 7,8-didemethyl-8-hydroxy-5-deazariboflavin = oxidized coenzyme F420-0 + GMP + H(+)</text>
        <dbReference type="Rhea" id="RHEA:63444"/>
        <dbReference type="ChEBI" id="CHEBI:15378"/>
        <dbReference type="ChEBI" id="CHEBI:58115"/>
        <dbReference type="ChEBI" id="CHEBI:59435"/>
        <dbReference type="ChEBI" id="CHEBI:59904"/>
        <dbReference type="ChEBI" id="CHEBI:59907"/>
        <dbReference type="EC" id="2.7.8.28"/>
    </reaction>
</comment>
<evidence type="ECO:0000256" key="1">
    <source>
        <dbReference type="ARBA" id="ARBA00022679"/>
    </source>
</evidence>
<feature type="region of interest" description="Disordered" evidence="4">
    <location>
        <begin position="197"/>
        <end position="259"/>
    </location>
</feature>
<dbReference type="InterPro" id="IPR038136">
    <property type="entry name" value="CofD-like_dom_sf"/>
</dbReference>
<comment type="cofactor">
    <cofactor evidence="3">
        <name>Mg(2+)</name>
        <dbReference type="ChEBI" id="CHEBI:18420"/>
    </cofactor>
</comment>
<dbReference type="GO" id="GO:0000287">
    <property type="term" value="F:magnesium ion binding"/>
    <property type="evidence" value="ECO:0007669"/>
    <property type="project" value="InterPro"/>
</dbReference>
<protein>
    <recommendedName>
        <fullName evidence="3">2-phospho-L-lactate transferase</fullName>
        <ecNumber evidence="3">2.7.8.28</ecNumber>
    </recommendedName>
    <alternativeName>
        <fullName evidence="3">EPPG:FO PEP transferase</fullName>
    </alternativeName>
</protein>
<feature type="compositionally biased region" description="Low complexity" evidence="4">
    <location>
        <begin position="212"/>
        <end position="249"/>
    </location>
</feature>
<dbReference type="PANTHER" id="PTHR43007">
    <property type="entry name" value="2-PHOSPHO-L-LACTATE TRANSFERASE"/>
    <property type="match status" value="1"/>
</dbReference>
<evidence type="ECO:0000256" key="2">
    <source>
        <dbReference type="ARBA" id="ARBA00022842"/>
    </source>
</evidence>
<dbReference type="GO" id="GO:0052645">
    <property type="term" value="P:F420-0 metabolic process"/>
    <property type="evidence" value="ECO:0007669"/>
    <property type="project" value="UniProtKB-UniRule"/>
</dbReference>